<dbReference type="SUPFAM" id="SSF49452">
    <property type="entry name" value="Starch-binding domain-like"/>
    <property type="match status" value="1"/>
</dbReference>
<evidence type="ECO:0000313" key="3">
    <source>
        <dbReference type="Proteomes" id="UP000198959"/>
    </source>
</evidence>
<sequence>MRKHLGPLGLSLVVLGALLTGCQGDTGPTGTPAPATGSPNQPVSDRPNEPDDDPSPDLDDDLPGNRGVVSGRVRTPSGAAVVGAAVRVRSLDTPPVPVPELVVTTDDDGYFRWQLAPGRYEVSVAPADGSAPITASAVDVRAGAERTIDITVR</sequence>
<dbReference type="GO" id="GO:0030246">
    <property type="term" value="F:carbohydrate binding"/>
    <property type="evidence" value="ECO:0007669"/>
    <property type="project" value="InterPro"/>
</dbReference>
<dbReference type="EMBL" id="FMHW01000002">
    <property type="protein sequence ID" value="SCL19062.1"/>
    <property type="molecule type" value="Genomic_DNA"/>
</dbReference>
<dbReference type="AlphaFoldDB" id="A0A1C6RPE8"/>
<feature type="region of interest" description="Disordered" evidence="1">
    <location>
        <begin position="25"/>
        <end position="74"/>
    </location>
</feature>
<keyword evidence="3" id="KW-1185">Reference proteome</keyword>
<dbReference type="InterPro" id="IPR013784">
    <property type="entry name" value="Carb-bd-like_fold"/>
</dbReference>
<feature type="compositionally biased region" description="Low complexity" evidence="1">
    <location>
        <begin position="25"/>
        <end position="39"/>
    </location>
</feature>
<accession>A0A1C6RPE8</accession>
<gene>
    <name evidence="2" type="ORF">GA0074692_0537</name>
</gene>
<dbReference type="Proteomes" id="UP000198959">
    <property type="component" value="Unassembled WGS sequence"/>
</dbReference>
<keyword evidence="2" id="KW-0378">Hydrolase</keyword>
<evidence type="ECO:0000256" key="1">
    <source>
        <dbReference type="SAM" id="MobiDB-lite"/>
    </source>
</evidence>
<dbReference type="GO" id="GO:0004180">
    <property type="term" value="F:carboxypeptidase activity"/>
    <property type="evidence" value="ECO:0007669"/>
    <property type="project" value="UniProtKB-KW"/>
</dbReference>
<dbReference type="Gene3D" id="2.60.40.1120">
    <property type="entry name" value="Carboxypeptidase-like, regulatory domain"/>
    <property type="match status" value="1"/>
</dbReference>
<dbReference type="Pfam" id="PF13620">
    <property type="entry name" value="CarboxypepD_reg"/>
    <property type="match status" value="1"/>
</dbReference>
<proteinExistence type="predicted"/>
<dbReference type="RefSeq" id="WP_091638950.1">
    <property type="nucleotide sequence ID" value="NZ_FMHW01000002.1"/>
</dbReference>
<keyword evidence="2" id="KW-0121">Carboxypeptidase</keyword>
<keyword evidence="2" id="KW-0645">Protease</keyword>
<name>A0A1C6RPE8_9ACTN</name>
<organism evidence="2 3">
    <name type="scientific">Micromonospora pallida</name>
    <dbReference type="NCBI Taxonomy" id="145854"/>
    <lineage>
        <taxon>Bacteria</taxon>
        <taxon>Bacillati</taxon>
        <taxon>Actinomycetota</taxon>
        <taxon>Actinomycetes</taxon>
        <taxon>Micromonosporales</taxon>
        <taxon>Micromonosporaceae</taxon>
        <taxon>Micromonospora</taxon>
    </lineage>
</organism>
<dbReference type="PROSITE" id="PS51257">
    <property type="entry name" value="PROKAR_LIPOPROTEIN"/>
    <property type="match status" value="1"/>
</dbReference>
<reference evidence="3" key="1">
    <citation type="submission" date="2016-06" db="EMBL/GenBank/DDBJ databases">
        <authorList>
            <person name="Varghese N."/>
            <person name="Submissions Spin"/>
        </authorList>
    </citation>
    <scope>NUCLEOTIDE SEQUENCE [LARGE SCALE GENOMIC DNA]</scope>
    <source>
        <strain evidence="3">DSM 43817</strain>
    </source>
</reference>
<protein>
    <submittedName>
        <fullName evidence="2">Carboxypeptidase regulatory-like domain-containing protein</fullName>
    </submittedName>
</protein>
<evidence type="ECO:0000313" key="2">
    <source>
        <dbReference type="EMBL" id="SCL19062.1"/>
    </source>
</evidence>
<dbReference type="OrthoDB" id="9997697at2"/>
<feature type="compositionally biased region" description="Acidic residues" evidence="1">
    <location>
        <begin position="50"/>
        <end position="62"/>
    </location>
</feature>